<accession>A0ABY3MXU1</accession>
<dbReference type="EMBL" id="PJAI02000006">
    <property type="protein sequence ID" value="TYK66025.1"/>
    <property type="molecule type" value="Genomic_DNA"/>
</dbReference>
<dbReference type="SUPFAM" id="SSF56399">
    <property type="entry name" value="ADP-ribosylation"/>
    <property type="match status" value="1"/>
</dbReference>
<proteinExistence type="predicted"/>
<gene>
    <name evidence="1" type="ORF">CWS31_007055</name>
</gene>
<evidence type="ECO:0000313" key="1">
    <source>
        <dbReference type="EMBL" id="TYK66025.1"/>
    </source>
</evidence>
<dbReference type="Gene3D" id="3.90.175.10">
    <property type="entry name" value="Diphtheria Toxin, domain 1"/>
    <property type="match status" value="1"/>
</dbReference>
<evidence type="ECO:0000313" key="2">
    <source>
        <dbReference type="Proteomes" id="UP000815846"/>
    </source>
</evidence>
<organism evidence="1 2">
    <name type="scientific">Colwellia echini</name>
    <dbReference type="NCBI Taxonomy" id="1982103"/>
    <lineage>
        <taxon>Bacteria</taxon>
        <taxon>Pseudomonadati</taxon>
        <taxon>Pseudomonadota</taxon>
        <taxon>Gammaproteobacteria</taxon>
        <taxon>Alteromonadales</taxon>
        <taxon>Colwelliaceae</taxon>
        <taxon>Colwellia</taxon>
    </lineage>
</organism>
<comment type="caution">
    <text evidence="1">The sequence shown here is derived from an EMBL/GenBank/DDBJ whole genome shotgun (WGS) entry which is preliminary data.</text>
</comment>
<keyword evidence="2" id="KW-1185">Reference proteome</keyword>
<sequence length="202" mass="23228">MNCIELKQLVEFKGYHGTSIQNAKSILENGFKIMSSPEDWLGHGLYFFIDGISEPDNSAFQWSKNTFDINHGVALEANILMKQSDILDLRVTNNLKKYNCIREKVINSNLETLSKRRDLKLKKRKDIRLDDCIITNQICKVLGYKALIHNVYIKTKIQRELILESSYPNATVLCINDIESVTSFKIVEESPFLEQLSDSCFT</sequence>
<protein>
    <submittedName>
        <fullName evidence="1">Uncharacterized protein</fullName>
    </submittedName>
</protein>
<name>A0ABY3MXU1_9GAMM</name>
<reference evidence="1 2" key="1">
    <citation type="submission" date="2019-08" db="EMBL/GenBank/DDBJ databases">
        <title>Microbe sample from Colwellia echini.</title>
        <authorList>
            <person name="Christiansen L."/>
            <person name="Pathiraja D."/>
            <person name="Schultz-Johansen M."/>
            <person name="Choi I.-G."/>
            <person name="Stougaard P."/>
        </authorList>
    </citation>
    <scope>NUCLEOTIDE SEQUENCE [LARGE SCALE GENOMIC DNA]</scope>
    <source>
        <strain evidence="1 2">A3</strain>
    </source>
</reference>
<dbReference type="Proteomes" id="UP000815846">
    <property type="component" value="Unassembled WGS sequence"/>
</dbReference>
<dbReference type="RefSeq" id="WP_101345443.1">
    <property type="nucleotide sequence ID" value="NZ_PJAI02000006.1"/>
</dbReference>